<dbReference type="AlphaFoldDB" id="A0A7L6N384"/>
<dbReference type="KEGG" id="tbk:HF295_03655"/>
<dbReference type="GO" id="GO:0008784">
    <property type="term" value="F:alanine racemase activity"/>
    <property type="evidence" value="ECO:0007669"/>
    <property type="project" value="UniProtKB-ARBA"/>
</dbReference>
<dbReference type="Pfam" id="PF00842">
    <property type="entry name" value="Ala_racemase_C"/>
    <property type="match status" value="1"/>
</dbReference>
<evidence type="ECO:0000259" key="4">
    <source>
        <dbReference type="Pfam" id="PF00842"/>
    </source>
</evidence>
<reference evidence="5 6" key="1">
    <citation type="submission" date="2020-04" db="EMBL/GenBank/DDBJ databases">
        <authorList>
            <person name="Zheng R.K."/>
            <person name="Sun C.M."/>
        </authorList>
    </citation>
    <scope>NUCLEOTIDE SEQUENCE [LARGE SCALE GENOMIC DNA]</scope>
    <source>
        <strain evidence="6">zrk29</strain>
    </source>
</reference>
<keyword evidence="3" id="KW-0413">Isomerase</keyword>
<dbReference type="SUPFAM" id="SSF50621">
    <property type="entry name" value="Alanine racemase C-terminal domain-like"/>
    <property type="match status" value="1"/>
</dbReference>
<gene>
    <name evidence="5" type="ORF">HF295_03655</name>
</gene>
<name>A0A7L6N384_9MOLU</name>
<keyword evidence="6" id="KW-1185">Reference proteome</keyword>
<sequence length="63" mass="7117">MVGRVCMGVTMDATDVHLSVGDQVEVFGLNKSLDFMAKTVQTITYELLTNMSKKRICFHYLET</sequence>
<comment type="cofactor">
    <cofactor evidence="1">
        <name>pyridoxal 5'-phosphate</name>
        <dbReference type="ChEBI" id="CHEBI:597326"/>
    </cofactor>
</comment>
<organism evidence="5 6">
    <name type="scientific">Hujiaoplasma nucleasis</name>
    <dbReference type="NCBI Taxonomy" id="2725268"/>
    <lineage>
        <taxon>Bacteria</taxon>
        <taxon>Bacillati</taxon>
        <taxon>Mycoplasmatota</taxon>
        <taxon>Mollicutes</taxon>
        <taxon>Candidatus Izemoplasmatales</taxon>
        <taxon>Hujiaoplasmataceae</taxon>
        <taxon>Hujiaoplasma</taxon>
    </lineage>
</organism>
<protein>
    <recommendedName>
        <fullName evidence="4">Alanine racemase C-terminal domain-containing protein</fullName>
    </recommendedName>
</protein>
<feature type="domain" description="Alanine racemase C-terminal" evidence="4">
    <location>
        <begin position="1"/>
        <end position="54"/>
    </location>
</feature>
<accession>A0A7L6N384</accession>
<evidence type="ECO:0000256" key="1">
    <source>
        <dbReference type="ARBA" id="ARBA00001933"/>
    </source>
</evidence>
<evidence type="ECO:0000313" key="5">
    <source>
        <dbReference type="EMBL" id="QLY40001.1"/>
    </source>
</evidence>
<proteinExistence type="predicted"/>
<keyword evidence="2" id="KW-0663">Pyridoxal phosphate</keyword>
<dbReference type="EMBL" id="CP051151">
    <property type="protein sequence ID" value="QLY40001.1"/>
    <property type="molecule type" value="Genomic_DNA"/>
</dbReference>
<dbReference type="InterPro" id="IPR009006">
    <property type="entry name" value="Ala_racemase/Decarboxylase_C"/>
</dbReference>
<evidence type="ECO:0000313" key="6">
    <source>
        <dbReference type="Proteomes" id="UP000512167"/>
    </source>
</evidence>
<dbReference type="InterPro" id="IPR011079">
    <property type="entry name" value="Ala_racemase_C"/>
</dbReference>
<evidence type="ECO:0000256" key="2">
    <source>
        <dbReference type="ARBA" id="ARBA00022898"/>
    </source>
</evidence>
<dbReference type="Gene3D" id="2.40.37.10">
    <property type="entry name" value="Lyase, Ornithine Decarboxylase, Chain A, domain 1"/>
    <property type="match status" value="1"/>
</dbReference>
<evidence type="ECO:0000256" key="3">
    <source>
        <dbReference type="ARBA" id="ARBA00023235"/>
    </source>
</evidence>
<dbReference type="Proteomes" id="UP000512167">
    <property type="component" value="Chromosome"/>
</dbReference>